<feature type="domain" description="C2H2-type" evidence="2">
    <location>
        <begin position="371"/>
        <end position="392"/>
    </location>
</feature>
<dbReference type="AlphaFoldDB" id="A0A158R409"/>
<dbReference type="Proteomes" id="UP000046393">
    <property type="component" value="Unplaced"/>
</dbReference>
<feature type="region of interest" description="Disordered" evidence="1">
    <location>
        <begin position="110"/>
        <end position="191"/>
    </location>
</feature>
<feature type="region of interest" description="Disordered" evidence="1">
    <location>
        <begin position="68"/>
        <end position="90"/>
    </location>
</feature>
<dbReference type="WBParaSite" id="SMUV_0000209701-mRNA-1">
    <property type="protein sequence ID" value="SMUV_0000209701-mRNA-1"/>
    <property type="gene ID" value="SMUV_0000209701"/>
</dbReference>
<evidence type="ECO:0000256" key="1">
    <source>
        <dbReference type="SAM" id="MobiDB-lite"/>
    </source>
</evidence>
<name>A0A158R409_9BILA</name>
<accession>A0A158R409</accession>
<dbReference type="PROSITE" id="PS00028">
    <property type="entry name" value="ZINC_FINGER_C2H2_1"/>
    <property type="match status" value="1"/>
</dbReference>
<evidence type="ECO:0000313" key="4">
    <source>
        <dbReference type="WBParaSite" id="SMUV_0000209701-mRNA-1"/>
    </source>
</evidence>
<dbReference type="InterPro" id="IPR013087">
    <property type="entry name" value="Znf_C2H2_type"/>
</dbReference>
<feature type="region of interest" description="Disordered" evidence="1">
    <location>
        <begin position="233"/>
        <end position="264"/>
    </location>
</feature>
<protein>
    <submittedName>
        <fullName evidence="4">C2H2-type domain-containing protein</fullName>
    </submittedName>
</protein>
<keyword evidence="3" id="KW-1185">Reference proteome</keyword>
<sequence length="438" mass="50264">MVVDNIIASVKYLMDVHKKLMKDERKAEMPLDESSDQDRICLLVSDVRRNYVPLGHLIQILDEGKKANDQKLAPEKSNLKKEDESAEMDTVPTDQYEFLLDFFRSLEQRRDDVKTQQEQEKIGKNSAQNQSKFGSQLQPKSPITGKSNSFSTENISNNQRKKSSRKLDVYKENDESVSDEEGYNISPSTSKSFFNNDYSAPNIFFDDFTYSDLDEEFIFNELKAIDELLAQSPNATKHNKRPENTATSTKNFYEKPPAKKDRSKRMSQIIKTQNAAANILNDLEEYLNNEAVDDSSDTQSLSDEMLPTQLEGPLHNIEEEENYLPVKVKTTRRQQVVIKPPQPTKMITGITFMKPSSRKSSKELNSGKVACQFCGEYYYLGPGMSSHIRWKHRNLAIQTCPHCSDTFQDYDEFVEHIEQCSQKFANTSIHSRRQIVVG</sequence>
<proteinExistence type="predicted"/>
<feature type="compositionally biased region" description="Basic and acidic residues" evidence="1">
    <location>
        <begin position="68"/>
        <end position="83"/>
    </location>
</feature>
<evidence type="ECO:0000259" key="2">
    <source>
        <dbReference type="PROSITE" id="PS00028"/>
    </source>
</evidence>
<evidence type="ECO:0000313" key="3">
    <source>
        <dbReference type="Proteomes" id="UP000046393"/>
    </source>
</evidence>
<feature type="compositionally biased region" description="Basic and acidic residues" evidence="1">
    <location>
        <begin position="110"/>
        <end position="123"/>
    </location>
</feature>
<feature type="compositionally biased region" description="Basic and acidic residues" evidence="1">
    <location>
        <begin position="165"/>
        <end position="174"/>
    </location>
</feature>
<feature type="compositionally biased region" description="Polar residues" evidence="1">
    <location>
        <begin position="125"/>
        <end position="158"/>
    </location>
</feature>
<organism evidence="3 4">
    <name type="scientific">Syphacia muris</name>
    <dbReference type="NCBI Taxonomy" id="451379"/>
    <lineage>
        <taxon>Eukaryota</taxon>
        <taxon>Metazoa</taxon>
        <taxon>Ecdysozoa</taxon>
        <taxon>Nematoda</taxon>
        <taxon>Chromadorea</taxon>
        <taxon>Rhabditida</taxon>
        <taxon>Spirurina</taxon>
        <taxon>Oxyuridomorpha</taxon>
        <taxon>Oxyuroidea</taxon>
        <taxon>Oxyuridae</taxon>
        <taxon>Syphacia</taxon>
    </lineage>
</organism>
<reference evidence="4" key="1">
    <citation type="submission" date="2016-04" db="UniProtKB">
        <authorList>
            <consortium name="WormBaseParasite"/>
        </authorList>
    </citation>
    <scope>IDENTIFICATION</scope>
</reference>